<name>A0A3N1XWV2_9GAMM</name>
<dbReference type="EMBL" id="RJVI01000003">
    <property type="protein sequence ID" value="ROR29672.1"/>
    <property type="molecule type" value="Genomic_DNA"/>
</dbReference>
<protein>
    <recommendedName>
        <fullName evidence="5">Penicillin-binding protein activator</fullName>
    </recommendedName>
</protein>
<keyword evidence="4" id="KW-1185">Reference proteome</keyword>
<dbReference type="Proteomes" id="UP000276634">
    <property type="component" value="Unassembled WGS sequence"/>
</dbReference>
<sequence>MAPRRPGWRCLVAAAALTLASCTAPVKPPTVPAPSPPAAAPEVDAAVRALLQAAGEAAPGEAVRLRLEAARLLGAAGRDDEAAALLAPLDLSSASPEVALEAAILLAEHALARGVAAEALLRLPDAAPDAAPALRRRLHRLRAQAFAALGNALEAARARIALEPLLEEGEAVLENQRAILRHLTELGDDALARLEAGGERPLAGWAGLARIARSPRLPGDFDRAMAAWRQRHPDHPARPQLMEGVAARMRVEPLRPRTVALLLPLSGRLAAAGRAVRDGVLAAYLRTPPQERPRLVILDTRDGAEAGAAVEEAVREGAEAVIGPLAKDAVRALALRPALPLRVLALNYDDGGTPPPPRLHQLGLLPEDEAAQAAERARADGAVRALVLAPASRWGDRLVTAFRTRWETLGGELLDEARYDPRGTDHRPVLERLLDIDESKARRRALEAILGTGVRFEPRARADAEVLFLAADSTAARLILPQIRFLGGGRLAVYATSAIFTGRPDPRADRDLDGVRFADIPWLLAPDESGSALRRELEGLFPQGITVYGRLYALGYDAWQALPLLEWLGQGPDAGLTGLTGILTADPDRRLHRRLYWARFEEGRPQPLGWTPRIEGVGAAAAAP</sequence>
<feature type="signal peptide" evidence="2">
    <location>
        <begin position="1"/>
        <end position="26"/>
    </location>
</feature>
<evidence type="ECO:0000256" key="1">
    <source>
        <dbReference type="ARBA" id="ARBA00023136"/>
    </source>
</evidence>
<proteinExistence type="predicted"/>
<dbReference type="GO" id="GO:0009252">
    <property type="term" value="P:peptidoglycan biosynthetic process"/>
    <property type="evidence" value="ECO:0007669"/>
    <property type="project" value="TreeGrafter"/>
</dbReference>
<dbReference type="GO" id="GO:0031241">
    <property type="term" value="C:periplasmic side of cell outer membrane"/>
    <property type="evidence" value="ECO:0007669"/>
    <property type="project" value="TreeGrafter"/>
</dbReference>
<evidence type="ECO:0000313" key="4">
    <source>
        <dbReference type="Proteomes" id="UP000276634"/>
    </source>
</evidence>
<dbReference type="Gene3D" id="3.40.50.2300">
    <property type="match status" value="2"/>
</dbReference>
<dbReference type="InterPro" id="IPR028082">
    <property type="entry name" value="Peripla_BP_I"/>
</dbReference>
<reference evidence="3 4" key="1">
    <citation type="submission" date="2018-11" db="EMBL/GenBank/DDBJ databases">
        <title>Genomic Encyclopedia of Type Strains, Phase IV (KMG-IV): sequencing the most valuable type-strain genomes for metagenomic binning, comparative biology and taxonomic classification.</title>
        <authorList>
            <person name="Goeker M."/>
        </authorList>
    </citation>
    <scope>NUCLEOTIDE SEQUENCE [LARGE SCALE GENOMIC DNA]</scope>
    <source>
        <strain evidence="3 4">DSM 100275</strain>
    </source>
</reference>
<evidence type="ECO:0000256" key="2">
    <source>
        <dbReference type="SAM" id="SignalP"/>
    </source>
</evidence>
<evidence type="ECO:0008006" key="5">
    <source>
        <dbReference type="Google" id="ProtNLM"/>
    </source>
</evidence>
<feature type="chain" id="PRO_5018008914" description="Penicillin-binding protein activator" evidence="2">
    <location>
        <begin position="27"/>
        <end position="624"/>
    </location>
</feature>
<gene>
    <name evidence="3" type="ORF">EDC57_2343</name>
</gene>
<dbReference type="RefSeq" id="WP_170165136.1">
    <property type="nucleotide sequence ID" value="NZ_RJVI01000003.1"/>
</dbReference>
<dbReference type="PANTHER" id="PTHR38038:SF1">
    <property type="entry name" value="PENICILLIN-BINDING PROTEIN ACTIVATOR LPOA"/>
    <property type="match status" value="1"/>
</dbReference>
<keyword evidence="2" id="KW-0732">Signal</keyword>
<dbReference type="GO" id="GO:0030234">
    <property type="term" value="F:enzyme regulator activity"/>
    <property type="evidence" value="ECO:0007669"/>
    <property type="project" value="TreeGrafter"/>
</dbReference>
<dbReference type="SUPFAM" id="SSF53822">
    <property type="entry name" value="Periplasmic binding protein-like I"/>
    <property type="match status" value="1"/>
</dbReference>
<keyword evidence="1" id="KW-0472">Membrane</keyword>
<accession>A0A3N1XWV2</accession>
<organism evidence="3 4">
    <name type="scientific">Inmirania thermothiophila</name>
    <dbReference type="NCBI Taxonomy" id="1750597"/>
    <lineage>
        <taxon>Bacteria</taxon>
        <taxon>Pseudomonadati</taxon>
        <taxon>Pseudomonadota</taxon>
        <taxon>Gammaproteobacteria</taxon>
        <taxon>Chromatiales</taxon>
        <taxon>Ectothiorhodospiraceae</taxon>
        <taxon>Inmirania</taxon>
    </lineage>
</organism>
<evidence type="ECO:0000313" key="3">
    <source>
        <dbReference type="EMBL" id="ROR29672.1"/>
    </source>
</evidence>
<comment type="caution">
    <text evidence="3">The sequence shown here is derived from an EMBL/GenBank/DDBJ whole genome shotgun (WGS) entry which is preliminary data.</text>
</comment>
<dbReference type="CDD" id="cd06339">
    <property type="entry name" value="PBP1_YraM_LppC_lipoprotein-like"/>
    <property type="match status" value="1"/>
</dbReference>
<dbReference type="InterPro" id="IPR007443">
    <property type="entry name" value="LpoA"/>
</dbReference>
<dbReference type="Pfam" id="PF04348">
    <property type="entry name" value="LppC"/>
    <property type="match status" value="1"/>
</dbReference>
<dbReference type="Gene3D" id="1.25.40.650">
    <property type="match status" value="1"/>
</dbReference>
<dbReference type="AlphaFoldDB" id="A0A3N1XWV2"/>
<dbReference type="PROSITE" id="PS51257">
    <property type="entry name" value="PROKAR_LIPOPROTEIN"/>
    <property type="match status" value="1"/>
</dbReference>
<dbReference type="PANTHER" id="PTHR38038">
    <property type="entry name" value="PENICILLIN-BINDING PROTEIN ACTIVATOR LPOA"/>
    <property type="match status" value="1"/>
</dbReference>